<sequence precursor="true">MNLFTLELRKHRLLIAGLALLLLVWVAWLARGVTGGDPLLTLGLALSSLLAIAPFGVLVPIVLARALAGEAAGPLAFLLASPRSGRAHAAARFGVGFAVLGVYYAVLVATVHWVAAAAGVRYEAWLPLAVWVYTIAGWAAPLLALGLVYGLLVSAYRPGRGGQIVAVAASAGVLAGWSWLGRFALERLGFLPQLPLPQVVLPEKVGRFLGVAGGPLDLKAALEPLVQGVPTAPVWVGLFVTLALLAVAARLWEEAEWA</sequence>
<proteinExistence type="predicted"/>
<evidence type="ECO:0000256" key="1">
    <source>
        <dbReference type="SAM" id="Phobius"/>
    </source>
</evidence>
<organism evidence="2 3">
    <name type="scientific">Oceanithermus profundus (strain DSM 14977 / NBRC 100410 / VKM B-2274 / 506)</name>
    <dbReference type="NCBI Taxonomy" id="670487"/>
    <lineage>
        <taxon>Bacteria</taxon>
        <taxon>Thermotogati</taxon>
        <taxon>Deinococcota</taxon>
        <taxon>Deinococci</taxon>
        <taxon>Thermales</taxon>
        <taxon>Thermaceae</taxon>
        <taxon>Oceanithermus</taxon>
    </lineage>
</organism>
<dbReference type="Proteomes" id="UP000008722">
    <property type="component" value="Chromosome"/>
</dbReference>
<keyword evidence="3" id="KW-1185">Reference proteome</keyword>
<evidence type="ECO:0000313" key="3">
    <source>
        <dbReference type="Proteomes" id="UP000008722"/>
    </source>
</evidence>
<dbReference type="AlphaFoldDB" id="E4U5Q5"/>
<dbReference type="OrthoDB" id="9840122at2"/>
<keyword evidence="1" id="KW-1133">Transmembrane helix</keyword>
<feature type="transmembrane region" description="Helical" evidence="1">
    <location>
        <begin position="164"/>
        <end position="185"/>
    </location>
</feature>
<evidence type="ECO:0000313" key="2">
    <source>
        <dbReference type="EMBL" id="ADR35613.1"/>
    </source>
</evidence>
<dbReference type="EMBL" id="CP002361">
    <property type="protein sequence ID" value="ADR35613.1"/>
    <property type="molecule type" value="Genomic_DNA"/>
</dbReference>
<feature type="transmembrane region" description="Helical" evidence="1">
    <location>
        <begin position="89"/>
        <end position="116"/>
    </location>
</feature>
<dbReference type="HOGENOM" id="CLU_1077040_0_0_0"/>
<dbReference type="RefSeq" id="WP_013456783.1">
    <property type="nucleotide sequence ID" value="NC_014761.1"/>
</dbReference>
<feature type="transmembrane region" description="Helical" evidence="1">
    <location>
        <begin position="232"/>
        <end position="252"/>
    </location>
</feature>
<gene>
    <name evidence="2" type="ordered locus">Ocepr_0150</name>
</gene>
<dbReference type="STRING" id="670487.Ocepr_0150"/>
<reference evidence="3" key="1">
    <citation type="submission" date="2010-11" db="EMBL/GenBank/DDBJ databases">
        <title>The complete sequence of chromosome of Oceanithermus profundus DSM 14977.</title>
        <authorList>
            <consortium name="US DOE Joint Genome Institute (JGI-PGF)"/>
            <person name="Lucas S."/>
            <person name="Copeland A."/>
            <person name="Lapidus A."/>
            <person name="Bruce D."/>
            <person name="Goodwin L."/>
            <person name="Pitluck S."/>
            <person name="Kyrpides N."/>
            <person name="Mavromatis K."/>
            <person name="Pagani I."/>
            <person name="Ivanova N."/>
            <person name="Zhang X."/>
            <person name="Brettin T."/>
            <person name="Detter J.C."/>
            <person name="Tapia R."/>
            <person name="Han C."/>
            <person name="Land M."/>
            <person name="Hauser L."/>
            <person name="Markowitz V."/>
            <person name="Cheng J.-F."/>
            <person name="Hugenholtz P."/>
            <person name="Woyke T."/>
            <person name="Wu D."/>
            <person name="Tindall B."/>
            <person name="Faehnrich R."/>
            <person name="Brambilla E."/>
            <person name="Klenk H.-P."/>
            <person name="Eisen J.A."/>
        </authorList>
    </citation>
    <scope>NUCLEOTIDE SEQUENCE [LARGE SCALE GENOMIC DNA]</scope>
    <source>
        <strain evidence="3">DSM 14977 / NBRC 100410 / VKM B-2274 / 506</strain>
    </source>
</reference>
<dbReference type="KEGG" id="opr:Ocepr_0150"/>
<feature type="transmembrane region" description="Helical" evidence="1">
    <location>
        <begin position="42"/>
        <end position="68"/>
    </location>
</feature>
<feature type="transmembrane region" description="Helical" evidence="1">
    <location>
        <begin position="128"/>
        <end position="152"/>
    </location>
</feature>
<protein>
    <submittedName>
        <fullName evidence="2">Uncharacterized protein</fullName>
    </submittedName>
</protein>
<keyword evidence="1" id="KW-0812">Transmembrane</keyword>
<name>E4U5Q5_OCEP5</name>
<keyword evidence="1" id="KW-0472">Membrane</keyword>
<accession>E4U5Q5</accession>
<reference evidence="2 3" key="2">
    <citation type="journal article" date="2011" name="Stand. Genomic Sci.">
        <title>Complete genome sequence of Oceanithermus profundus type strain (506).</title>
        <authorList>
            <person name="Pati A."/>
            <person name="Zhang X."/>
            <person name="Lapidus A."/>
            <person name="Nolan M."/>
            <person name="Lucas S."/>
            <person name="Del Rio T.G."/>
            <person name="Tice H."/>
            <person name="Cheng J.F."/>
            <person name="Tapia R."/>
            <person name="Han C."/>
            <person name="Goodwin L."/>
            <person name="Pitluck S."/>
            <person name="Liolios K."/>
            <person name="Pagani I."/>
            <person name="Ivanova N."/>
            <person name="Mavromatis K."/>
            <person name="Chen A."/>
            <person name="Palaniappan K."/>
            <person name="Hauser L."/>
            <person name="Jeffries C.D."/>
            <person name="Brambilla E.M."/>
            <person name="Rohl A."/>
            <person name="Mwirichia R."/>
            <person name="Rohde M."/>
            <person name="Tindall B.J."/>
            <person name="Sikorski J."/>
            <person name="Wirth R."/>
            <person name="Goker M."/>
            <person name="Woyke T."/>
            <person name="Detter J.C."/>
            <person name="Bristow J."/>
            <person name="Eisen J.A."/>
            <person name="Markowitz V."/>
            <person name="Hugenholtz P."/>
            <person name="Kyrpides N.C."/>
            <person name="Klenk H.P."/>
            <person name="Land M."/>
        </authorList>
    </citation>
    <scope>NUCLEOTIDE SEQUENCE [LARGE SCALE GENOMIC DNA]</scope>
    <source>
        <strain evidence="3">DSM 14977 / NBRC 100410 / VKM B-2274 / 506</strain>
    </source>
</reference>